<gene>
    <name evidence="2" type="ORF">MIPYR_40200</name>
</gene>
<name>A0A1Y5PBH2_9MICO</name>
<sequence>MAIHTTGKSHSDPTLSRGSIVSRPIAAMSTSGTTSTRRSGRRSHGTASVAAVVTMMMEMPAVNVHDVVACGASACAIRTRMMMIPASSSWASHTEYVRVLTAGVNAWERANAPPRKRLLWVGVTMARVYGLGVERLSRSARLAGRAARTISATLRSVTCCTDRSGR</sequence>
<dbReference type="EMBL" id="FLQR01000008">
    <property type="protein sequence ID" value="SBS73491.1"/>
    <property type="molecule type" value="Genomic_DNA"/>
</dbReference>
<proteinExistence type="predicted"/>
<accession>A0A1Y5PBH2</accession>
<evidence type="ECO:0000313" key="2">
    <source>
        <dbReference type="EMBL" id="SBS73491.1"/>
    </source>
</evidence>
<dbReference type="AlphaFoldDB" id="A0A1Y5PBH2"/>
<evidence type="ECO:0000256" key="1">
    <source>
        <dbReference type="SAM" id="MobiDB-lite"/>
    </source>
</evidence>
<organism evidence="2">
    <name type="scientific">uncultured Microbacterium sp</name>
    <dbReference type="NCBI Taxonomy" id="191216"/>
    <lineage>
        <taxon>Bacteria</taxon>
        <taxon>Bacillati</taxon>
        <taxon>Actinomycetota</taxon>
        <taxon>Actinomycetes</taxon>
        <taxon>Micrococcales</taxon>
        <taxon>Microbacteriaceae</taxon>
        <taxon>Microbacterium</taxon>
        <taxon>environmental samples</taxon>
    </lineage>
</organism>
<feature type="region of interest" description="Disordered" evidence="1">
    <location>
        <begin position="1"/>
        <end position="46"/>
    </location>
</feature>
<reference evidence="2" key="1">
    <citation type="submission" date="2016-03" db="EMBL/GenBank/DDBJ databases">
        <authorList>
            <person name="Ploux O."/>
        </authorList>
    </citation>
    <scope>NUCLEOTIDE SEQUENCE</scope>
    <source>
        <strain evidence="2">UC1</strain>
    </source>
</reference>
<protein>
    <submittedName>
        <fullName evidence="2">Uncharacterized protein</fullName>
    </submittedName>
</protein>
<feature type="compositionally biased region" description="Polar residues" evidence="1">
    <location>
        <begin position="1"/>
        <end position="19"/>
    </location>
</feature>